<gene>
    <name evidence="2" type="ORF">NW766_010021</name>
</gene>
<feature type="compositionally biased region" description="Basic residues" evidence="1">
    <location>
        <begin position="820"/>
        <end position="829"/>
    </location>
</feature>
<dbReference type="Proteomes" id="UP001152130">
    <property type="component" value="Unassembled WGS sequence"/>
</dbReference>
<name>A0A9W8PJ04_9HYPO</name>
<feature type="compositionally biased region" description="Acidic residues" evidence="1">
    <location>
        <begin position="789"/>
        <end position="805"/>
    </location>
</feature>
<accession>A0A9W8PJ04</accession>
<sequence length="829" mass="93567">MINPTELLEAYAGKEGQRADMTVRDFVDQVVTLCPKPTFIRVLPKYFWRTGSQETRRKYALQSFVLSHAVQILLFASQDRVSNRVYSRDRTSYAHRFPTPDNIGGGTEKKIAGLFSMEDLHRAILLFYFMIKRRTHPQARPWIGRAVTDMPVLFPGYCNPDADTVPTRDEPIKPEAAGNLEGNGVSSGSITKVEQNAVRSGQEAMVDKDSNSIAPIPDAAIQANNISHDSATVVSAADLEERRCAGTTAVDQQDIHHVVSAAILSKDRSPTTGLKAVDINTEILESVVTTWPARSIRLSLRRLGEPEPPQLTDRDLQELLSDLKKRHEQPDFEARMARHRATISDLLIDQFSASIIVEECNFSQAWNFPLASAVQQRSKEHYKAQQESDSFDEQRKGMLISFDWRNYAILNGDDAKPFRETLAEVRSIVPQLQDLDNVTTNPEMDMVGIDPVNMLTSCGLRMLYRQAKAGMMMSLDSCKVYLRWLCQYSPIMTRALDLAVKNAGKRLLVYVDDPWIQCVVVGLFTIAGFNVGTYRSSDPKILQYEILAEWNDPKSNLDIFVANVNISTPEEVNHSPCSEVLVMGWLSEKIPAICMVHDHRDTTIHILKVKNSYHDQTERAFVIQCARAQTVDDFPEWMMNLPVIREIYTFELVKTDFHQPFNRYAWIAQKDCGIDFEYHSDDTARLGHVFSIAARLMHHDQDQAFWENSSHVAVQVCLRVDKSFGKADTVANAVENYLTRSPEELRNDCLPLFKTAMELAFQDVMTDRKIYEQCRKIEQAAEDRMDSGYDSDDDGETEADDDEDGVAGSKRNAADDGGHGGKKQKTGAD</sequence>
<feature type="region of interest" description="Disordered" evidence="1">
    <location>
        <begin position="781"/>
        <end position="829"/>
    </location>
</feature>
<dbReference type="AlphaFoldDB" id="A0A9W8PJ04"/>
<evidence type="ECO:0000313" key="3">
    <source>
        <dbReference type="Proteomes" id="UP001152130"/>
    </source>
</evidence>
<protein>
    <submittedName>
        <fullName evidence="2">Uncharacterized protein</fullName>
    </submittedName>
</protein>
<reference evidence="2" key="1">
    <citation type="submission" date="2022-10" db="EMBL/GenBank/DDBJ databases">
        <title>Fusarium specimens isolated from Avocado Roots.</title>
        <authorList>
            <person name="Stajich J."/>
            <person name="Roper C."/>
            <person name="Heimlech-Rivalta G."/>
        </authorList>
    </citation>
    <scope>NUCLEOTIDE SEQUENCE</scope>
    <source>
        <strain evidence="2">CF00143</strain>
    </source>
</reference>
<dbReference type="OrthoDB" id="4986691at2759"/>
<comment type="caution">
    <text evidence="2">The sequence shown here is derived from an EMBL/GenBank/DDBJ whole genome shotgun (WGS) entry which is preliminary data.</text>
</comment>
<keyword evidence="3" id="KW-1185">Reference proteome</keyword>
<dbReference type="EMBL" id="JAPDHF010000017">
    <property type="protein sequence ID" value="KAJ4007337.1"/>
    <property type="molecule type" value="Genomic_DNA"/>
</dbReference>
<organism evidence="2 3">
    <name type="scientific">Fusarium irregulare</name>
    <dbReference type="NCBI Taxonomy" id="2494466"/>
    <lineage>
        <taxon>Eukaryota</taxon>
        <taxon>Fungi</taxon>
        <taxon>Dikarya</taxon>
        <taxon>Ascomycota</taxon>
        <taxon>Pezizomycotina</taxon>
        <taxon>Sordariomycetes</taxon>
        <taxon>Hypocreomycetidae</taxon>
        <taxon>Hypocreales</taxon>
        <taxon>Nectriaceae</taxon>
        <taxon>Fusarium</taxon>
        <taxon>Fusarium incarnatum-equiseti species complex</taxon>
    </lineage>
</organism>
<proteinExistence type="predicted"/>
<evidence type="ECO:0000313" key="2">
    <source>
        <dbReference type="EMBL" id="KAJ4007337.1"/>
    </source>
</evidence>
<evidence type="ECO:0000256" key="1">
    <source>
        <dbReference type="SAM" id="MobiDB-lite"/>
    </source>
</evidence>